<feature type="region of interest" description="Disordered" evidence="1">
    <location>
        <begin position="23"/>
        <end position="361"/>
    </location>
</feature>
<accession>A0A7S3GJJ7</accession>
<reference evidence="2" key="1">
    <citation type="submission" date="2021-01" db="EMBL/GenBank/DDBJ databases">
        <authorList>
            <person name="Corre E."/>
            <person name="Pelletier E."/>
            <person name="Niang G."/>
            <person name="Scheremetjew M."/>
            <person name="Finn R."/>
            <person name="Kale V."/>
            <person name="Holt S."/>
            <person name="Cochrane G."/>
            <person name="Meng A."/>
            <person name="Brown T."/>
            <person name="Cohen L."/>
        </authorList>
    </citation>
    <scope>NUCLEOTIDE SEQUENCE</scope>
    <source>
        <strain evidence="2">NIES-2562</strain>
    </source>
</reference>
<proteinExistence type="predicted"/>
<feature type="compositionally biased region" description="Basic residues" evidence="1">
    <location>
        <begin position="180"/>
        <end position="192"/>
    </location>
</feature>
<organism evidence="2">
    <name type="scientific">Palpitomonas bilix</name>
    <dbReference type="NCBI Taxonomy" id="652834"/>
    <lineage>
        <taxon>Eukaryota</taxon>
        <taxon>Eukaryota incertae sedis</taxon>
    </lineage>
</organism>
<name>A0A7S3GJJ7_9EUKA</name>
<evidence type="ECO:0000313" key="2">
    <source>
        <dbReference type="EMBL" id="CAE0268289.1"/>
    </source>
</evidence>
<gene>
    <name evidence="2" type="ORF">PBIL07802_LOCUS30638</name>
</gene>
<feature type="compositionally biased region" description="Basic and acidic residues" evidence="1">
    <location>
        <begin position="247"/>
        <end position="258"/>
    </location>
</feature>
<feature type="compositionally biased region" description="Polar residues" evidence="1">
    <location>
        <begin position="268"/>
        <end position="286"/>
    </location>
</feature>
<dbReference type="AlphaFoldDB" id="A0A7S3GJJ7"/>
<feature type="compositionally biased region" description="Basic and acidic residues" evidence="1">
    <location>
        <begin position="193"/>
        <end position="206"/>
    </location>
</feature>
<feature type="compositionally biased region" description="Basic and acidic residues" evidence="1">
    <location>
        <begin position="23"/>
        <end position="61"/>
    </location>
</feature>
<feature type="compositionally biased region" description="Low complexity" evidence="1">
    <location>
        <begin position="335"/>
        <end position="349"/>
    </location>
</feature>
<feature type="compositionally biased region" description="Basic and acidic residues" evidence="1">
    <location>
        <begin position="169"/>
        <end position="179"/>
    </location>
</feature>
<dbReference type="EMBL" id="HBIB01046596">
    <property type="protein sequence ID" value="CAE0268289.1"/>
    <property type="molecule type" value="Transcribed_RNA"/>
</dbReference>
<sequence>MYVGPWQEYALTRLWAAAVRAQQRKEAQERAEAVRLRHDQRLAREREERQLQAEKRQEEKGGPSTQHRTTAGRPPPSRGGKPRQAAAEHALPPLPNLERRGSAAAMRAPSRTSDDGVLSSAVSAMSEPITREEREEDEEYMNNLAEEIQDRDGQPPWRALLPPPVTSVFERRRVDDDQGKRRRRRATKKKEKKKDSRADQLQKMRDLYASGTQRQTIEVPPIAAQPREAFVNDETLPPVESPLRQVVIDHETSPRREPNNMLFDDVKSSTNSGKAMHGSSSLTRPTLDSEDASVESPRGWALPEIDRSKRDAATASRPSSRGKTQRDGATTFLVGTKTPRTPRTPLTPKKGPDDPGFEDAVDGLLEWATKLPDIDEQYDF</sequence>
<evidence type="ECO:0000256" key="1">
    <source>
        <dbReference type="SAM" id="MobiDB-lite"/>
    </source>
</evidence>
<protein>
    <submittedName>
        <fullName evidence="2">Uncharacterized protein</fullName>
    </submittedName>
</protein>